<proteinExistence type="predicted"/>
<keyword evidence="4" id="KW-0234">DNA repair</keyword>
<evidence type="ECO:0000256" key="3">
    <source>
        <dbReference type="ARBA" id="ARBA00022801"/>
    </source>
</evidence>
<dbReference type="InterPro" id="IPR039253">
    <property type="entry name" value="APLF"/>
</dbReference>
<gene>
    <name evidence="8" type="primary">LOC106456943</name>
</gene>
<dbReference type="SUPFAM" id="SSF49879">
    <property type="entry name" value="SMAD/FHA domain"/>
    <property type="match status" value="1"/>
</dbReference>
<organism evidence="7 8">
    <name type="scientific">Limulus polyphemus</name>
    <name type="common">Atlantic horseshoe crab</name>
    <dbReference type="NCBI Taxonomy" id="6850"/>
    <lineage>
        <taxon>Eukaryota</taxon>
        <taxon>Metazoa</taxon>
        <taxon>Ecdysozoa</taxon>
        <taxon>Arthropoda</taxon>
        <taxon>Chelicerata</taxon>
        <taxon>Merostomata</taxon>
        <taxon>Xiphosura</taxon>
        <taxon>Limulidae</taxon>
        <taxon>Limulus</taxon>
    </lineage>
</organism>
<accession>A0ABM1AZM1</accession>
<name>A0ABM1AZM1_LIMPO</name>
<evidence type="ECO:0000256" key="1">
    <source>
        <dbReference type="ARBA" id="ARBA00004123"/>
    </source>
</evidence>
<keyword evidence="3" id="KW-0378">Hydrolase</keyword>
<protein>
    <submittedName>
        <fullName evidence="8">Aprataxin and PNK-like factor</fullName>
    </submittedName>
</protein>
<evidence type="ECO:0000313" key="7">
    <source>
        <dbReference type="Proteomes" id="UP000694941"/>
    </source>
</evidence>
<reference evidence="8" key="1">
    <citation type="submission" date="2025-08" db="UniProtKB">
        <authorList>
            <consortium name="RefSeq"/>
        </authorList>
    </citation>
    <scope>IDENTIFICATION</scope>
    <source>
        <tissue evidence="8">Muscle</tissue>
    </source>
</reference>
<dbReference type="InterPro" id="IPR008984">
    <property type="entry name" value="SMAD_FHA_dom_sf"/>
</dbReference>
<evidence type="ECO:0000259" key="6">
    <source>
        <dbReference type="Pfam" id="PF17913"/>
    </source>
</evidence>
<keyword evidence="7" id="KW-1185">Reference proteome</keyword>
<dbReference type="PANTHER" id="PTHR21315:SF2">
    <property type="entry name" value="APRATAXIN AND PNK-LIKE FACTOR"/>
    <property type="match status" value="1"/>
</dbReference>
<dbReference type="RefSeq" id="XP_013771775.2">
    <property type="nucleotide sequence ID" value="XM_013916321.2"/>
</dbReference>
<dbReference type="Proteomes" id="UP000694941">
    <property type="component" value="Unplaced"/>
</dbReference>
<dbReference type="Gene3D" id="2.60.200.20">
    <property type="match status" value="1"/>
</dbReference>
<dbReference type="InterPro" id="IPR041388">
    <property type="entry name" value="FHA_2"/>
</dbReference>
<dbReference type="PANTHER" id="PTHR21315">
    <property type="entry name" value="APRATAXIN AND PNK-LIKE FACTOR-RELATED"/>
    <property type="match status" value="1"/>
</dbReference>
<dbReference type="GeneID" id="106456943"/>
<evidence type="ECO:0000313" key="8">
    <source>
        <dbReference type="RefSeq" id="XP_013771775.2"/>
    </source>
</evidence>
<keyword evidence="5" id="KW-0539">Nucleus</keyword>
<feature type="domain" description="PNK FHA" evidence="6">
    <location>
        <begin position="5"/>
        <end position="47"/>
    </location>
</feature>
<evidence type="ECO:0000256" key="5">
    <source>
        <dbReference type="ARBA" id="ARBA00023242"/>
    </source>
</evidence>
<evidence type="ECO:0000256" key="2">
    <source>
        <dbReference type="ARBA" id="ARBA00022763"/>
    </source>
</evidence>
<dbReference type="Pfam" id="PF17913">
    <property type="entry name" value="FHA_2"/>
    <property type="match status" value="1"/>
</dbReference>
<sequence>MVKVFLRRLDERHKDIEIPKGKTTIGRGPLLACGDKKVSRNHAILEVGDEGEVNLLATHVNPCFYQPQAKGEFRVLKKDDKTQILPGDAFLLLPGSFRFKVVIKEDKKSTSKEVNKKFVRCIALI</sequence>
<comment type="subcellular location">
    <subcellularLocation>
        <location evidence="1">Nucleus</location>
    </subcellularLocation>
</comment>
<evidence type="ECO:0000256" key="4">
    <source>
        <dbReference type="ARBA" id="ARBA00023204"/>
    </source>
</evidence>
<keyword evidence="2" id="KW-0227">DNA damage</keyword>